<dbReference type="GeneID" id="40266253"/>
<dbReference type="EMBL" id="CP040330">
    <property type="protein sequence ID" value="QCS43270.1"/>
    <property type="molecule type" value="Genomic_DNA"/>
</dbReference>
<dbReference type="OrthoDB" id="205221at2157"/>
<proteinExistence type="predicted"/>
<name>A0A4P8WIL6_9EURY</name>
<protein>
    <submittedName>
        <fullName evidence="2">Uncharacterized protein</fullName>
    </submittedName>
</protein>
<feature type="compositionally biased region" description="Basic and acidic residues" evidence="1">
    <location>
        <begin position="171"/>
        <end position="180"/>
    </location>
</feature>
<accession>A0A4P8WIL6</accession>
<dbReference type="InterPro" id="IPR055756">
    <property type="entry name" value="DUF7332"/>
</dbReference>
<sequence>MHIPRRPSTVSVLVLCCLVLLATVPVATLAQQSPSPVGNGADSSGQPVSTCFTGSGTEFMIGAENGTHIWVRLHAAMLTDSGGSIGAELAGSTGGSSITEVVVGFEYVGDGLRDLLTSPADSIDLVSGFDFRLPMLENVMTGLSAESTQSDGDRSNGEEGTTGSDGETAESDGRFEMLRC</sequence>
<evidence type="ECO:0000313" key="3">
    <source>
        <dbReference type="Proteomes" id="UP000302218"/>
    </source>
</evidence>
<organism evidence="2 3">
    <name type="scientific">Natrinema versiforme</name>
    <dbReference type="NCBI Taxonomy" id="88724"/>
    <lineage>
        <taxon>Archaea</taxon>
        <taxon>Methanobacteriati</taxon>
        <taxon>Methanobacteriota</taxon>
        <taxon>Stenosarchaea group</taxon>
        <taxon>Halobacteria</taxon>
        <taxon>Halobacteriales</taxon>
        <taxon>Natrialbaceae</taxon>
        <taxon>Natrinema</taxon>
    </lineage>
</organism>
<dbReference type="AlphaFoldDB" id="A0A4P8WIL6"/>
<evidence type="ECO:0000313" key="2">
    <source>
        <dbReference type="EMBL" id="QCS43270.1"/>
    </source>
</evidence>
<dbReference type="KEGG" id="nvr:FEJ81_13230"/>
<reference evidence="3" key="1">
    <citation type="submission" date="2019-05" db="EMBL/GenBank/DDBJ databases">
        <title>Genome sequence and methylation pattern of the halophilic Archaeon Natrinema versiforme BOL5-4.</title>
        <authorList>
            <person name="DasSarma P."/>
            <person name="Anton B.P."/>
            <person name="DasSarma S.L."/>
            <person name="Martinez F.L."/>
            <person name="Guzman D."/>
            <person name="Roberts R.J."/>
            <person name="DasSarma S."/>
        </authorList>
    </citation>
    <scope>NUCLEOTIDE SEQUENCE [LARGE SCALE GENOMIC DNA]</scope>
    <source>
        <strain evidence="3">BOL5-4</strain>
    </source>
</reference>
<dbReference type="Pfam" id="PF24019">
    <property type="entry name" value="DUF7332"/>
    <property type="match status" value="1"/>
</dbReference>
<dbReference type="RefSeq" id="WP_138245733.1">
    <property type="nucleotide sequence ID" value="NZ_CP040330.1"/>
</dbReference>
<evidence type="ECO:0000256" key="1">
    <source>
        <dbReference type="SAM" id="MobiDB-lite"/>
    </source>
</evidence>
<dbReference type="Proteomes" id="UP000302218">
    <property type="component" value="Chromosome"/>
</dbReference>
<feature type="region of interest" description="Disordered" evidence="1">
    <location>
        <begin position="145"/>
        <end position="180"/>
    </location>
</feature>
<gene>
    <name evidence="2" type="ORF">FEJ81_13230</name>
</gene>